<feature type="transmembrane region" description="Helical" evidence="6">
    <location>
        <begin position="45"/>
        <end position="64"/>
    </location>
</feature>
<sequence>MNFISHIKKLDWILIGSAVLICAFGLAGIYSTSLASGSFLNFEKQIVFFILGFGIMIAISFFDYRILRNNSYLILILYALCLILLLGLYFFAPITRGTRGWYRLGFLTLDPNEPIKIILIILLAKYFSARHVEMYKFSHIILSGLYVFLPALLIFLKPDLGGVMVLVLMWLGILMISGIKMKHFLVLLLCFVLVTGFSWHFLLKDYQKARIIAFAFPYDVLGGSWSQTQTKIAIGSGQIFGEGLGQGSQVQYGFLPEPHTDFIFSVIAEEWGVLGISIFFMIYIILIWRILKIAIEAQSNFPRLFAIGFVIVLITQFTINIGMNLSMFPVVGIYLPFVSYGGSGLVGNFISLGILQSIRIRR</sequence>
<dbReference type="EMBL" id="MHOQ01000047">
    <property type="protein sequence ID" value="OGZ65278.1"/>
    <property type="molecule type" value="Genomic_DNA"/>
</dbReference>
<dbReference type="InterPro" id="IPR001182">
    <property type="entry name" value="FtsW/RodA"/>
</dbReference>
<comment type="caution">
    <text evidence="7">The sequence shown here is derived from an EMBL/GenBank/DDBJ whole genome shotgun (WGS) entry which is preliminary data.</text>
</comment>
<feature type="transmembrane region" description="Helical" evidence="6">
    <location>
        <begin position="12"/>
        <end position="33"/>
    </location>
</feature>
<evidence type="ECO:0000256" key="4">
    <source>
        <dbReference type="ARBA" id="ARBA00022989"/>
    </source>
</evidence>
<name>A0A1G2HTS6_9BACT</name>
<evidence type="ECO:0000256" key="6">
    <source>
        <dbReference type="SAM" id="Phobius"/>
    </source>
</evidence>
<dbReference type="Proteomes" id="UP000179183">
    <property type="component" value="Unassembled WGS sequence"/>
</dbReference>
<feature type="transmembrane region" description="Helical" evidence="6">
    <location>
        <begin position="303"/>
        <end position="321"/>
    </location>
</feature>
<keyword evidence="5 6" id="KW-0472">Membrane</keyword>
<evidence type="ECO:0008006" key="9">
    <source>
        <dbReference type="Google" id="ProtNLM"/>
    </source>
</evidence>
<protein>
    <recommendedName>
        <fullName evidence="9">Rod shape-determining protein RodA</fullName>
    </recommendedName>
</protein>
<dbReference type="PANTHER" id="PTHR30474">
    <property type="entry name" value="CELL CYCLE PROTEIN"/>
    <property type="match status" value="1"/>
</dbReference>
<keyword evidence="3" id="KW-0133">Cell shape</keyword>
<evidence type="ECO:0000256" key="5">
    <source>
        <dbReference type="ARBA" id="ARBA00023136"/>
    </source>
</evidence>
<proteinExistence type="predicted"/>
<dbReference type="GO" id="GO:0005886">
    <property type="term" value="C:plasma membrane"/>
    <property type="evidence" value="ECO:0007669"/>
    <property type="project" value="TreeGrafter"/>
</dbReference>
<feature type="transmembrane region" description="Helical" evidence="6">
    <location>
        <begin position="162"/>
        <end position="179"/>
    </location>
</feature>
<evidence type="ECO:0000313" key="7">
    <source>
        <dbReference type="EMBL" id="OGZ65278.1"/>
    </source>
</evidence>
<comment type="subcellular location">
    <subcellularLocation>
        <location evidence="1">Membrane</location>
        <topology evidence="1">Multi-pass membrane protein</topology>
    </subcellularLocation>
</comment>
<dbReference type="GO" id="GO:0015648">
    <property type="term" value="F:lipid-linked peptidoglycan transporter activity"/>
    <property type="evidence" value="ECO:0007669"/>
    <property type="project" value="TreeGrafter"/>
</dbReference>
<evidence type="ECO:0000256" key="1">
    <source>
        <dbReference type="ARBA" id="ARBA00004141"/>
    </source>
</evidence>
<gene>
    <name evidence="7" type="ORF">A3D34_01750</name>
</gene>
<organism evidence="7 8">
    <name type="scientific">Candidatus Staskawiczbacteria bacterium RIFCSPHIGHO2_02_FULL_33_16</name>
    <dbReference type="NCBI Taxonomy" id="1802204"/>
    <lineage>
        <taxon>Bacteria</taxon>
        <taxon>Candidatus Staskawicziibacteriota</taxon>
    </lineage>
</organism>
<dbReference type="GO" id="GO:0032153">
    <property type="term" value="C:cell division site"/>
    <property type="evidence" value="ECO:0007669"/>
    <property type="project" value="TreeGrafter"/>
</dbReference>
<evidence type="ECO:0000256" key="3">
    <source>
        <dbReference type="ARBA" id="ARBA00022960"/>
    </source>
</evidence>
<accession>A0A1G2HTS6</accession>
<keyword evidence="2 6" id="KW-0812">Transmembrane</keyword>
<evidence type="ECO:0000313" key="8">
    <source>
        <dbReference type="Proteomes" id="UP000179183"/>
    </source>
</evidence>
<evidence type="ECO:0000256" key="2">
    <source>
        <dbReference type="ARBA" id="ARBA00022692"/>
    </source>
</evidence>
<dbReference type="Pfam" id="PF01098">
    <property type="entry name" value="FTSW_RODA_SPOVE"/>
    <property type="match status" value="1"/>
</dbReference>
<dbReference type="GO" id="GO:0008360">
    <property type="term" value="P:regulation of cell shape"/>
    <property type="evidence" value="ECO:0007669"/>
    <property type="project" value="UniProtKB-KW"/>
</dbReference>
<feature type="transmembrane region" description="Helical" evidence="6">
    <location>
        <begin position="184"/>
        <end position="202"/>
    </location>
</feature>
<dbReference type="GO" id="GO:0051301">
    <property type="term" value="P:cell division"/>
    <property type="evidence" value="ECO:0007669"/>
    <property type="project" value="InterPro"/>
</dbReference>
<feature type="transmembrane region" description="Helical" evidence="6">
    <location>
        <begin position="140"/>
        <end position="156"/>
    </location>
</feature>
<dbReference type="AlphaFoldDB" id="A0A1G2HTS6"/>
<feature type="transmembrane region" description="Helical" evidence="6">
    <location>
        <begin position="333"/>
        <end position="355"/>
    </location>
</feature>
<feature type="transmembrane region" description="Helical" evidence="6">
    <location>
        <begin position="71"/>
        <end position="92"/>
    </location>
</feature>
<reference evidence="7 8" key="1">
    <citation type="journal article" date="2016" name="Nat. Commun.">
        <title>Thousands of microbial genomes shed light on interconnected biogeochemical processes in an aquifer system.</title>
        <authorList>
            <person name="Anantharaman K."/>
            <person name="Brown C.T."/>
            <person name="Hug L.A."/>
            <person name="Sharon I."/>
            <person name="Castelle C.J."/>
            <person name="Probst A.J."/>
            <person name="Thomas B.C."/>
            <person name="Singh A."/>
            <person name="Wilkins M.J."/>
            <person name="Karaoz U."/>
            <person name="Brodie E.L."/>
            <person name="Williams K.H."/>
            <person name="Hubbard S.S."/>
            <person name="Banfield J.F."/>
        </authorList>
    </citation>
    <scope>NUCLEOTIDE SEQUENCE [LARGE SCALE GENOMIC DNA]</scope>
</reference>
<feature type="transmembrane region" description="Helical" evidence="6">
    <location>
        <begin position="112"/>
        <end position="128"/>
    </location>
</feature>
<feature type="transmembrane region" description="Helical" evidence="6">
    <location>
        <begin position="271"/>
        <end position="291"/>
    </location>
</feature>
<keyword evidence="4 6" id="KW-1133">Transmembrane helix</keyword>